<keyword evidence="3" id="KW-1185">Reference proteome</keyword>
<dbReference type="InterPro" id="IPR043502">
    <property type="entry name" value="DNA/RNA_pol_sf"/>
</dbReference>
<evidence type="ECO:0000259" key="1">
    <source>
        <dbReference type="Pfam" id="PF17921"/>
    </source>
</evidence>
<dbReference type="SUPFAM" id="SSF56672">
    <property type="entry name" value="DNA/RNA polymerases"/>
    <property type="match status" value="1"/>
</dbReference>
<reference evidence="2" key="1">
    <citation type="journal article" date="2023" name="Science">
        <title>Genome structures resolve the early diversification of teleost fishes.</title>
        <authorList>
            <person name="Parey E."/>
            <person name="Louis A."/>
            <person name="Montfort J."/>
            <person name="Bouchez O."/>
            <person name="Roques C."/>
            <person name="Iampietro C."/>
            <person name="Lluch J."/>
            <person name="Castinel A."/>
            <person name="Donnadieu C."/>
            <person name="Desvignes T."/>
            <person name="Floi Bucao C."/>
            <person name="Jouanno E."/>
            <person name="Wen M."/>
            <person name="Mejri S."/>
            <person name="Dirks R."/>
            <person name="Jansen H."/>
            <person name="Henkel C."/>
            <person name="Chen W.J."/>
            <person name="Zahm M."/>
            <person name="Cabau C."/>
            <person name="Klopp C."/>
            <person name="Thompson A.W."/>
            <person name="Robinson-Rechavi M."/>
            <person name="Braasch I."/>
            <person name="Lecointre G."/>
            <person name="Bobe J."/>
            <person name="Postlethwait J.H."/>
            <person name="Berthelot C."/>
            <person name="Roest Crollius H."/>
            <person name="Guiguen Y."/>
        </authorList>
    </citation>
    <scope>NUCLEOTIDE SEQUENCE</scope>
    <source>
        <strain evidence="2">NC1722</strain>
    </source>
</reference>
<dbReference type="InterPro" id="IPR041588">
    <property type="entry name" value="Integrase_H2C2"/>
</dbReference>
<comment type="caution">
    <text evidence="2">The sequence shown here is derived from an EMBL/GenBank/DDBJ whole genome shotgun (WGS) entry which is preliminary data.</text>
</comment>
<dbReference type="EMBL" id="JAINUG010000090">
    <property type="protein sequence ID" value="KAJ8398398.1"/>
    <property type="molecule type" value="Genomic_DNA"/>
</dbReference>
<gene>
    <name evidence="2" type="ORF">AAFF_G00426530</name>
</gene>
<dbReference type="AlphaFoldDB" id="A0AAD7WIT4"/>
<protein>
    <recommendedName>
        <fullName evidence="1">Integrase zinc-binding domain-containing protein</fullName>
    </recommendedName>
</protein>
<dbReference type="Gene3D" id="1.10.340.70">
    <property type="match status" value="1"/>
</dbReference>
<dbReference type="Proteomes" id="UP001221898">
    <property type="component" value="Unassembled WGS sequence"/>
</dbReference>
<proteinExistence type="predicted"/>
<evidence type="ECO:0000313" key="3">
    <source>
        <dbReference type="Proteomes" id="UP001221898"/>
    </source>
</evidence>
<sequence>MRWQCNLARRFKKDSAYAAEYKAFMDNVLAKGYAERVPQEQLCRNDGHVWHIPHHGVYHKRKNKLRVVFDCSSSYRGQSLNAELLQGPDLASSLLGILLRFCQGRIAIMADIEAMYYQVQVREDHRDFLRFLWWPGGDTTKPLEAYRMNVHLFGAVSSPSIANFALKQTAYDNTDKYSMEVLDIIKHGFYVDDCLKDQWRHVSSKENPADTASHGLHIEPFLSSTKWLRGPDFLSKEEAEWPKGPEDLGHIRSSDPEVKGNTITVNCLNTSNGATCKLLEYYSSWKKLQRAVAWWLKCKKLLLLRCQKTKVIVTRSKSKERQQGLTVEDLDEAEKAILLHEQQRYFEPELTLLKKGTPVKADSSLRKLDPILNDEGILRIGGRISNAAIPVSLKNLIILPRDSHVSKLILRDIHQQVGHSGRNHMLARLNQKFWLPSANSSARKIIKPCVFCRRMQA</sequence>
<name>A0AAD7WIT4_9TELE</name>
<feature type="domain" description="Integrase zinc-binding" evidence="1">
    <location>
        <begin position="406"/>
        <end position="456"/>
    </location>
</feature>
<evidence type="ECO:0000313" key="2">
    <source>
        <dbReference type="EMBL" id="KAJ8398398.1"/>
    </source>
</evidence>
<dbReference type="PANTHER" id="PTHR47331:SF1">
    <property type="entry name" value="GAG-LIKE PROTEIN"/>
    <property type="match status" value="1"/>
</dbReference>
<dbReference type="Pfam" id="PF17921">
    <property type="entry name" value="Integrase_H2C2"/>
    <property type="match status" value="1"/>
</dbReference>
<dbReference type="PANTHER" id="PTHR47331">
    <property type="entry name" value="PHD-TYPE DOMAIN-CONTAINING PROTEIN"/>
    <property type="match status" value="1"/>
</dbReference>
<organism evidence="2 3">
    <name type="scientific">Aldrovandia affinis</name>
    <dbReference type="NCBI Taxonomy" id="143900"/>
    <lineage>
        <taxon>Eukaryota</taxon>
        <taxon>Metazoa</taxon>
        <taxon>Chordata</taxon>
        <taxon>Craniata</taxon>
        <taxon>Vertebrata</taxon>
        <taxon>Euteleostomi</taxon>
        <taxon>Actinopterygii</taxon>
        <taxon>Neopterygii</taxon>
        <taxon>Teleostei</taxon>
        <taxon>Notacanthiformes</taxon>
        <taxon>Halosauridae</taxon>
        <taxon>Aldrovandia</taxon>
    </lineage>
</organism>
<accession>A0AAD7WIT4</accession>